<dbReference type="InterPro" id="IPR036236">
    <property type="entry name" value="Znf_C2H2_sf"/>
</dbReference>
<evidence type="ECO:0008006" key="13">
    <source>
        <dbReference type="Google" id="ProtNLM"/>
    </source>
</evidence>
<feature type="region of interest" description="Disordered" evidence="8">
    <location>
        <begin position="390"/>
        <end position="618"/>
    </location>
</feature>
<feature type="compositionally biased region" description="Low complexity" evidence="8">
    <location>
        <begin position="58"/>
        <end position="69"/>
    </location>
</feature>
<feature type="region of interest" description="Disordered" evidence="8">
    <location>
        <begin position="1052"/>
        <end position="1079"/>
    </location>
</feature>
<evidence type="ECO:0000256" key="3">
    <source>
        <dbReference type="ARBA" id="ARBA00022737"/>
    </source>
</evidence>
<proteinExistence type="predicted"/>
<dbReference type="GO" id="GO:0008270">
    <property type="term" value="F:zinc ion binding"/>
    <property type="evidence" value="ECO:0007669"/>
    <property type="project" value="UniProtKB-KW"/>
</dbReference>
<dbReference type="STRING" id="75743.A0A401PM55"/>
<dbReference type="PROSITE" id="PS00028">
    <property type="entry name" value="ZINC_FINGER_C2H2_1"/>
    <property type="match status" value="6"/>
</dbReference>
<feature type="region of interest" description="Disordered" evidence="8">
    <location>
        <begin position="1255"/>
        <end position="1277"/>
    </location>
</feature>
<protein>
    <recommendedName>
        <fullName evidence="13">Zinc finger protein 407</fullName>
    </recommendedName>
</protein>
<feature type="compositionally biased region" description="Basic and acidic residues" evidence="8">
    <location>
        <begin position="1216"/>
        <end position="1230"/>
    </location>
</feature>
<keyword evidence="12" id="KW-1185">Reference proteome</keyword>
<feature type="compositionally biased region" description="Polar residues" evidence="8">
    <location>
        <begin position="586"/>
        <end position="595"/>
    </location>
</feature>
<comment type="subcellular location">
    <subcellularLocation>
        <location evidence="1">Nucleus</location>
    </subcellularLocation>
</comment>
<feature type="compositionally biased region" description="Acidic residues" evidence="8">
    <location>
        <begin position="1459"/>
        <end position="1510"/>
    </location>
</feature>
<organism evidence="11 12">
    <name type="scientific">Scyliorhinus torazame</name>
    <name type="common">Cloudy catshark</name>
    <name type="synonym">Catulus torazame</name>
    <dbReference type="NCBI Taxonomy" id="75743"/>
    <lineage>
        <taxon>Eukaryota</taxon>
        <taxon>Metazoa</taxon>
        <taxon>Chordata</taxon>
        <taxon>Craniata</taxon>
        <taxon>Vertebrata</taxon>
        <taxon>Chondrichthyes</taxon>
        <taxon>Elasmobranchii</taxon>
        <taxon>Galeomorphii</taxon>
        <taxon>Galeoidea</taxon>
        <taxon>Carcharhiniformes</taxon>
        <taxon>Scyliorhinidae</taxon>
        <taxon>Scyliorhinus</taxon>
    </lineage>
</organism>
<dbReference type="Proteomes" id="UP000288216">
    <property type="component" value="Unassembled WGS sequence"/>
</dbReference>
<dbReference type="GO" id="GO:0010468">
    <property type="term" value="P:regulation of gene expression"/>
    <property type="evidence" value="ECO:0007669"/>
    <property type="project" value="TreeGrafter"/>
</dbReference>
<evidence type="ECO:0000256" key="6">
    <source>
        <dbReference type="ARBA" id="ARBA00023242"/>
    </source>
</evidence>
<feature type="domain" description="C2H2-type" evidence="9">
    <location>
        <begin position="1794"/>
        <end position="1821"/>
    </location>
</feature>
<feature type="domain" description="C2H2-type" evidence="9">
    <location>
        <begin position="1671"/>
        <end position="1700"/>
    </location>
</feature>
<evidence type="ECO:0000313" key="11">
    <source>
        <dbReference type="EMBL" id="GCB74193.1"/>
    </source>
</evidence>
<dbReference type="SMART" id="SM00451">
    <property type="entry name" value="ZnF_U1"/>
    <property type="match status" value="6"/>
</dbReference>
<dbReference type="SUPFAM" id="SSF57667">
    <property type="entry name" value="beta-beta-alpha zinc fingers"/>
    <property type="match status" value="6"/>
</dbReference>
<feature type="domain" description="C2H2-type" evidence="9">
    <location>
        <begin position="1764"/>
        <end position="1793"/>
    </location>
</feature>
<reference evidence="11 12" key="1">
    <citation type="journal article" date="2018" name="Nat. Ecol. Evol.">
        <title>Shark genomes provide insights into elasmobranch evolution and the origin of vertebrates.</title>
        <authorList>
            <person name="Hara Y"/>
            <person name="Yamaguchi K"/>
            <person name="Onimaru K"/>
            <person name="Kadota M"/>
            <person name="Koyanagi M"/>
            <person name="Keeley SD"/>
            <person name="Tatsumi K"/>
            <person name="Tanaka K"/>
            <person name="Motone F"/>
            <person name="Kageyama Y"/>
            <person name="Nozu R"/>
            <person name="Adachi N"/>
            <person name="Nishimura O"/>
            <person name="Nakagawa R"/>
            <person name="Tanegashima C"/>
            <person name="Kiyatake I"/>
            <person name="Matsumoto R"/>
            <person name="Murakumo K"/>
            <person name="Nishida K"/>
            <person name="Terakita A"/>
            <person name="Kuratani S"/>
            <person name="Sato K"/>
            <person name="Hyodo S Kuraku.S."/>
        </authorList>
    </citation>
    <scope>NUCLEOTIDE SEQUENCE [LARGE SCALE GENOMIC DNA]</scope>
</reference>
<dbReference type="PANTHER" id="PTHR24403:SF60">
    <property type="entry name" value="ZINC FINGER PROTEIN 407"/>
    <property type="match status" value="1"/>
</dbReference>
<dbReference type="InterPro" id="IPR050688">
    <property type="entry name" value="Zinc_finger/UBP_domain"/>
</dbReference>
<evidence type="ECO:0000256" key="5">
    <source>
        <dbReference type="ARBA" id="ARBA00022833"/>
    </source>
</evidence>
<feature type="region of interest" description="Disordered" evidence="8">
    <location>
        <begin position="1"/>
        <end position="119"/>
    </location>
</feature>
<dbReference type="OrthoDB" id="7788172at2759"/>
<evidence type="ECO:0000259" key="10">
    <source>
        <dbReference type="PROSITE" id="PS50171"/>
    </source>
</evidence>
<feature type="compositionally biased region" description="Polar residues" evidence="8">
    <location>
        <begin position="540"/>
        <end position="552"/>
    </location>
</feature>
<dbReference type="PROSITE" id="PS50171">
    <property type="entry name" value="ZF_MATRIN"/>
    <property type="match status" value="1"/>
</dbReference>
<keyword evidence="6" id="KW-0539">Nucleus</keyword>
<evidence type="ECO:0000313" key="12">
    <source>
        <dbReference type="Proteomes" id="UP000288216"/>
    </source>
</evidence>
<evidence type="ECO:0000256" key="7">
    <source>
        <dbReference type="PROSITE-ProRule" id="PRU00042"/>
    </source>
</evidence>
<feature type="domain" description="C2H2-type" evidence="9">
    <location>
        <begin position="222"/>
        <end position="250"/>
    </location>
</feature>
<feature type="region of interest" description="Disordered" evidence="8">
    <location>
        <begin position="1590"/>
        <end position="1613"/>
    </location>
</feature>
<feature type="compositionally biased region" description="Polar residues" evidence="8">
    <location>
        <begin position="935"/>
        <end position="950"/>
    </location>
</feature>
<feature type="region of interest" description="Disordered" evidence="8">
    <location>
        <begin position="702"/>
        <end position="754"/>
    </location>
</feature>
<dbReference type="OMA" id="INCERQE"/>
<evidence type="ECO:0000256" key="8">
    <source>
        <dbReference type="SAM" id="MobiDB-lite"/>
    </source>
</evidence>
<feature type="region of interest" description="Disordered" evidence="8">
    <location>
        <begin position="1400"/>
        <end position="1549"/>
    </location>
</feature>
<gene>
    <name evidence="11" type="ORF">scyTo_0003280</name>
</gene>
<feature type="compositionally biased region" description="Basic and acidic residues" evidence="8">
    <location>
        <begin position="1406"/>
        <end position="1421"/>
    </location>
</feature>
<dbReference type="InterPro" id="IPR003604">
    <property type="entry name" value="Matrin/U1-like-C_Znf_C2H2"/>
</dbReference>
<evidence type="ECO:0000259" key="9">
    <source>
        <dbReference type="PROSITE" id="PS50157"/>
    </source>
</evidence>
<dbReference type="FunFam" id="3.30.160.60:FF:001138">
    <property type="entry name" value="zinc finger protein 407 isoform X1"/>
    <property type="match status" value="1"/>
</dbReference>
<name>A0A401PM55_SCYTO</name>
<feature type="compositionally biased region" description="Basic and acidic residues" evidence="8">
    <location>
        <begin position="607"/>
        <end position="618"/>
    </location>
</feature>
<dbReference type="PROSITE" id="PS50157">
    <property type="entry name" value="ZINC_FINGER_C2H2_2"/>
    <property type="match status" value="6"/>
</dbReference>
<dbReference type="GO" id="GO:0005634">
    <property type="term" value="C:nucleus"/>
    <property type="evidence" value="ECO:0007669"/>
    <property type="project" value="UniProtKB-SubCell"/>
</dbReference>
<dbReference type="InterPro" id="IPR000690">
    <property type="entry name" value="Matrin/U1-C_Znf_C2H2"/>
</dbReference>
<keyword evidence="4 7" id="KW-0863">Zinc-finger</keyword>
<dbReference type="PANTHER" id="PTHR24403">
    <property type="entry name" value="ZINC FINGER PROTEIN"/>
    <property type="match status" value="1"/>
</dbReference>
<feature type="domain" description="C2H2-type" evidence="9">
    <location>
        <begin position="625"/>
        <end position="653"/>
    </location>
</feature>
<keyword evidence="5" id="KW-0862">Zinc</keyword>
<feature type="region of interest" description="Disordered" evidence="8">
    <location>
        <begin position="935"/>
        <end position="959"/>
    </location>
</feature>
<dbReference type="GO" id="GO:0003676">
    <property type="term" value="F:nucleic acid binding"/>
    <property type="evidence" value="ECO:0007669"/>
    <property type="project" value="InterPro"/>
</dbReference>
<dbReference type="InterPro" id="IPR013087">
    <property type="entry name" value="Znf_C2H2_type"/>
</dbReference>
<feature type="region of interest" description="Disordered" evidence="8">
    <location>
        <begin position="343"/>
        <end position="371"/>
    </location>
</feature>
<feature type="domain" description="Matrin-type" evidence="10">
    <location>
        <begin position="838"/>
        <end position="868"/>
    </location>
</feature>
<keyword evidence="2" id="KW-0479">Metal-binding</keyword>
<evidence type="ECO:0000256" key="2">
    <source>
        <dbReference type="ARBA" id="ARBA00022723"/>
    </source>
</evidence>
<feature type="domain" description="C2H2-type" evidence="9">
    <location>
        <begin position="1713"/>
        <end position="1736"/>
    </location>
</feature>
<evidence type="ECO:0000256" key="4">
    <source>
        <dbReference type="ARBA" id="ARBA00022771"/>
    </source>
</evidence>
<feature type="region of interest" description="Disordered" evidence="8">
    <location>
        <begin position="1202"/>
        <end position="1241"/>
    </location>
</feature>
<dbReference type="EMBL" id="BFAA01000882">
    <property type="protein sequence ID" value="GCB74193.1"/>
    <property type="molecule type" value="Genomic_DNA"/>
</dbReference>
<dbReference type="FunFam" id="3.30.160.60:FF:000721">
    <property type="entry name" value="Zinc finger protein 407"/>
    <property type="match status" value="1"/>
</dbReference>
<accession>A0A401PM55</accession>
<feature type="compositionally biased region" description="Basic and acidic residues" evidence="8">
    <location>
        <begin position="362"/>
        <end position="371"/>
    </location>
</feature>
<sequence length="1828" mass="201894">MNLNKEPDLVELPANEGRSGRNGVGVPPALGRSPQPGPARRCRRKAAAEPGDGKDPSAKGALEGKAAPGGAEGGEGPCGGPPPAKRQRRDTLEQARGSRNVGTAEGSAPEEKPARTVTRHVQNDLKKVSAQLEGKPRDCQHRTKKVKVGGAWACPSCNFTKKNDTALKTDTNLQHSNDSYFVCDICNVTSSSKVSYRKHISSVLHKKQAKSISKDTSSKEGFNCRLCGRLLPSRYDLDKHIKENHSKRSKAHICPQCKFKAESAASLQAHLKHKHVREERLSCDLCGYQCYDENLLKTHCRGKTHLRRKNLAARGGYIHLLSKKGLSGEYDTKDKAESVKHLNKRPGNLRSTRNKGLAQKNAKGEKGLDKSTRTSKVLCVEAVMGDEMPKANKQMELNNCSAGKATSRRTLRRVKEPTDLPQVNRRLRRSAKGNNVSLRLRSARRNDDSEQSQSTRNRFSMEETGNRRSPRKLRGRASLVAMDDRRNRGRFPPRGEGFPELKRSRGRIPGSKDHGVKPVSKVTAQIAQHPEGNPEEQRRSSGANPSIANQEGENVVKVSCSGGNQEGESAPSEVPSPLSLVEKSAHSSSGNQNRDSPPANLPNHKAPKADNPESKLSPADREALRTCSYCGHLFQNRKGLEVHIKRRHTKEMVFHCQPCGYACVTKGDFEKHCQSNRHQTNFSNIDWLCSFVTSHDETLKDHVSQEPKMASYSRPCKPQPVSEEEPADHGDTEHQIENIPPQEKDTPAEQNQRLQPRGQELNKISSSGANVGPTVPKANPLFKDPQKPSIARVVAGNILRRSTHSRPQLQCKNCFYKARSAAILFKHIRLRHAQEYRFYCKVCSLYTISKEAMEKHIKRSRHIENAKKRNLGPSVEECVEEVSVGVQDVQKTMKAPGALGNVNTEIDKGCVQVLEPSKPKEEFVVTFEISEGDTSSVENVQKSSDLQSAESSKRGRPKGNISRTCSYCGLLASSVTNLNIHIRRKHSHQYSYFCKACNYYTVTKGDMDRHCNTKKHKNRADVSKAVEVCRKIATPPDKGNPQVIENDAVAPSMAGGVESGSEALEPETPDVENPSRSTENCTRVNLEGHLSAQNQQKGENQNEVVVVLDVESNETAKDNSSSNCKQLKESHATTCAHCGFVAYSLATLELHVKRKHTKDFDYYCMACDYYAVTRREMMRHAFTEKHKLKSQAYVRLNLDKGHDTSTTMADAPENGNQKEENEDQMDKGSWNEDEEASKVAQDAAQEFVLHVIESEKAPESHEPASDSKQTAAVSEMAEKQDKCLQSEVTEEVDDSQTLPSVCHSEISPEADSGLLETNTSLSNASLDTESHPTELISMPVKSAVLETTQNQISEALIEEDSSRCCANIVTPQENDVSSNNIGLRAEASQTEVDDFQELSQEDECQKDEQNVKSAEVAKEESSNLDSALNETANPGASQPNTSGLAGGKEMQIECSSPVEDVDGSAVEDGEGSAVEDGEGSAVEDGEGSAAEDVEGSAAEDVEGSAIEDGEDVRVEEALLDTQNKMEAALKEKNWDSKSSNEMSQETESDALEVTESTGDGFAKLDLQGKGWQKHFEFDASIVRLKKKPWSEKSECTDNSEDSQETGISPNEWAVAVYKTGPSQVTRKRKTEGSLLQDPKRIRCEDCGFLADGVNGLNVHIAMKHPSAEKHFHCFLCGKSFYTESNLHQHLASVGHQRMEQESIEELPEGGATFKCVKCNTAFDSEQCLFVHIKQKHEEMVREVNKYIVEDTEQINCERQENQGNVCKYCGKVCKSSNSLAFLAHIRTHTGSKPFRCTLCNFATAQLGDARNHVKRHLGVREYKCHICG</sequence>
<evidence type="ECO:0000256" key="1">
    <source>
        <dbReference type="ARBA" id="ARBA00004123"/>
    </source>
</evidence>
<feature type="compositionally biased region" description="Basic and acidic residues" evidence="8">
    <location>
        <begin position="1255"/>
        <end position="1265"/>
    </location>
</feature>
<dbReference type="SMART" id="SM00355">
    <property type="entry name" value="ZnF_C2H2"/>
    <property type="match status" value="17"/>
</dbReference>
<feature type="compositionally biased region" description="Basic and acidic residues" evidence="8">
    <location>
        <begin position="727"/>
        <end position="747"/>
    </location>
</feature>
<feature type="compositionally biased region" description="Polar residues" evidence="8">
    <location>
        <begin position="1423"/>
        <end position="1443"/>
    </location>
</feature>
<keyword evidence="3" id="KW-0677">Repeat</keyword>
<dbReference type="Gene3D" id="3.30.160.60">
    <property type="entry name" value="Classic Zinc Finger"/>
    <property type="match status" value="9"/>
</dbReference>
<comment type="caution">
    <text evidence="11">The sequence shown here is derived from an EMBL/GenBank/DDBJ whole genome shotgun (WGS) entry which is preliminary data.</text>
</comment>